<dbReference type="OrthoDB" id="3208495at2759"/>
<gene>
    <name evidence="2" type="ORF">JVT61DRAFT_9754</name>
</gene>
<organism evidence="2 3">
    <name type="scientific">Boletus reticuloceps</name>
    <dbReference type="NCBI Taxonomy" id="495285"/>
    <lineage>
        <taxon>Eukaryota</taxon>
        <taxon>Fungi</taxon>
        <taxon>Dikarya</taxon>
        <taxon>Basidiomycota</taxon>
        <taxon>Agaricomycotina</taxon>
        <taxon>Agaricomycetes</taxon>
        <taxon>Agaricomycetidae</taxon>
        <taxon>Boletales</taxon>
        <taxon>Boletineae</taxon>
        <taxon>Boletaceae</taxon>
        <taxon>Boletoideae</taxon>
        <taxon>Boletus</taxon>
    </lineage>
</organism>
<comment type="caution">
    <text evidence="2">The sequence shown here is derived from an EMBL/GenBank/DDBJ whole genome shotgun (WGS) entry which is preliminary data.</text>
</comment>
<dbReference type="InterPro" id="IPR041078">
    <property type="entry name" value="Plavaka"/>
</dbReference>
<evidence type="ECO:0000313" key="3">
    <source>
        <dbReference type="Proteomes" id="UP000683000"/>
    </source>
</evidence>
<keyword evidence="3" id="KW-1185">Reference proteome</keyword>
<feature type="region of interest" description="Disordered" evidence="1">
    <location>
        <begin position="1"/>
        <end position="84"/>
    </location>
</feature>
<dbReference type="Pfam" id="PF18759">
    <property type="entry name" value="Plavaka"/>
    <property type="match status" value="1"/>
</dbReference>
<evidence type="ECO:0000313" key="2">
    <source>
        <dbReference type="EMBL" id="KAG6371285.1"/>
    </source>
</evidence>
<protein>
    <submittedName>
        <fullName evidence="2">Uncharacterized protein</fullName>
    </submittedName>
</protein>
<reference evidence="2" key="1">
    <citation type="submission" date="2021-03" db="EMBL/GenBank/DDBJ databases">
        <title>Evolutionary innovations through gain and loss of genes in the ectomycorrhizal Boletales.</title>
        <authorList>
            <person name="Wu G."/>
            <person name="Miyauchi S."/>
            <person name="Morin E."/>
            <person name="Yang Z.-L."/>
            <person name="Xu J."/>
            <person name="Martin F.M."/>
        </authorList>
    </citation>
    <scope>NUCLEOTIDE SEQUENCE</scope>
    <source>
        <strain evidence="2">BR01</strain>
    </source>
</reference>
<dbReference type="EMBL" id="JAGFBS010000037">
    <property type="protein sequence ID" value="KAG6371285.1"/>
    <property type="molecule type" value="Genomic_DNA"/>
</dbReference>
<name>A0A8I3A674_9AGAM</name>
<dbReference type="Proteomes" id="UP000683000">
    <property type="component" value="Unassembled WGS sequence"/>
</dbReference>
<evidence type="ECO:0000256" key="1">
    <source>
        <dbReference type="SAM" id="MobiDB-lite"/>
    </source>
</evidence>
<proteinExistence type="predicted"/>
<sequence length="384" mass="43381">MLQSQSPSPPPVLSKRSGRRVRMPARYNDFLPGSTTHLAHMPPSSRQKRGRASRSPSPAPIPSSPASSRDSAIEDTPTFTTEPDNIGLYRTYVRRPTHIPTDMLHTLVDAPTLDSGLPVDKCPDAPTLESDTPVDKHLLHGPPDPEPQFNYFSPFTNPSSALLMAYQYSGTNAKSGAELDRLPRFLNHPEFHAPDTIHFSHTREEQRLDKVLETVDKPFPLEHGWKCSSVKIPLPKEHCQFPSESDAPEFEVGGIYHRDLTDVIRTAFEDEVFMTYNTTPFTQHWKVGEWVQEVFSEAYASAEMRQAYDEVNTLPRESGDNLERVVASLMMWSDSTHLTNFGDASLWPFYLFFGNESKYTRGKPTSNACHHIAYIPKVSHLYII</sequence>
<accession>A0A8I3A674</accession>
<dbReference type="AlphaFoldDB" id="A0A8I3A674"/>